<protein>
    <submittedName>
        <fullName evidence="2">Uncharacterized protein</fullName>
    </submittedName>
</protein>
<feature type="compositionally biased region" description="Polar residues" evidence="1">
    <location>
        <begin position="292"/>
        <end position="302"/>
    </location>
</feature>
<feature type="region of interest" description="Disordered" evidence="1">
    <location>
        <begin position="264"/>
        <end position="316"/>
    </location>
</feature>
<proteinExistence type="predicted"/>
<gene>
    <name evidence="2" type="ORF">ACFP3J_03470</name>
</gene>
<feature type="region of interest" description="Disordered" evidence="1">
    <location>
        <begin position="375"/>
        <end position="410"/>
    </location>
</feature>
<name>A0ABW0WCB7_STRNO</name>
<evidence type="ECO:0000313" key="2">
    <source>
        <dbReference type="EMBL" id="MFC5654554.1"/>
    </source>
</evidence>
<feature type="compositionally biased region" description="Basic and acidic residues" evidence="1">
    <location>
        <begin position="264"/>
        <end position="276"/>
    </location>
</feature>
<dbReference type="RefSeq" id="WP_344347328.1">
    <property type="nucleotide sequence ID" value="NZ_BAAASM010000009.1"/>
</dbReference>
<accession>A0ABW0WCB7</accession>
<dbReference type="EMBL" id="JBHSOE010000003">
    <property type="protein sequence ID" value="MFC5654554.1"/>
    <property type="molecule type" value="Genomic_DNA"/>
</dbReference>
<evidence type="ECO:0000256" key="1">
    <source>
        <dbReference type="SAM" id="MobiDB-lite"/>
    </source>
</evidence>
<keyword evidence="3" id="KW-1185">Reference proteome</keyword>
<evidence type="ECO:0000313" key="3">
    <source>
        <dbReference type="Proteomes" id="UP001596065"/>
    </source>
</evidence>
<feature type="compositionally biased region" description="Basic and acidic residues" evidence="1">
    <location>
        <begin position="398"/>
        <end position="410"/>
    </location>
</feature>
<comment type="caution">
    <text evidence="2">The sequence shown here is derived from an EMBL/GenBank/DDBJ whole genome shotgun (WGS) entry which is preliminary data.</text>
</comment>
<reference evidence="3" key="1">
    <citation type="journal article" date="2019" name="Int. J. Syst. Evol. Microbiol.">
        <title>The Global Catalogue of Microorganisms (GCM) 10K type strain sequencing project: providing services to taxonomists for standard genome sequencing and annotation.</title>
        <authorList>
            <consortium name="The Broad Institute Genomics Platform"/>
            <consortium name="The Broad Institute Genome Sequencing Center for Infectious Disease"/>
            <person name="Wu L."/>
            <person name="Ma J."/>
        </authorList>
    </citation>
    <scope>NUCLEOTIDE SEQUENCE [LARGE SCALE GENOMIC DNA]</scope>
    <source>
        <strain evidence="3">KCTC 5701</strain>
    </source>
</reference>
<dbReference type="Proteomes" id="UP001596065">
    <property type="component" value="Unassembled WGS sequence"/>
</dbReference>
<organism evidence="2 3">
    <name type="scientific">Streptomyces nogalater</name>
    <dbReference type="NCBI Taxonomy" id="38314"/>
    <lineage>
        <taxon>Bacteria</taxon>
        <taxon>Bacillati</taxon>
        <taxon>Actinomycetota</taxon>
        <taxon>Actinomycetes</taxon>
        <taxon>Kitasatosporales</taxon>
        <taxon>Streptomycetaceae</taxon>
        <taxon>Streptomyces</taxon>
    </lineage>
</organism>
<sequence>MAGTKAAGTAGGSTQRTPKHLDAAASGYTLDLTPAQLAGLAKLREPFPPEAIAKRPTISCSGCRDAKDKVCSSHSKSACRDCGQYITTAHKHLDYVGHAEATDRLLEVDPTWNWEPMAKDANGLPLLDVDGGMWITLTVCGMTRKGYGDAVGKRAGTTATKEIIGDALRNAAMRFGMALDLWAKTDLHAEPPHPAEPFMDALRDQRVWSSSEWLAGVRREAEEAGQLDFVVPRGGGKTLGDVIDAQLAVLEDAAQRYAEMKLEKEEEQRRRVEERAAAVAQVASERPDPTRQSRTPAGQQPPTSAPPTGKPSPYEHLKTTADIRTACGEVWLDPDALQSLLDRATQIGAASAPADPNKPRGVSLGGAMRTQIEALRRAQAQRASTGQASDAAHQYANQHEEGRDPGDLAG</sequence>